<keyword evidence="2" id="KW-1185">Reference proteome</keyword>
<dbReference type="AlphaFoldDB" id="A0AAU9TPI7"/>
<proteinExistence type="predicted"/>
<sequence>MKSLMSIIDVFKKSILDEFTSRNKEASINFLEVRYESIKNDLLSKTDMIKSLQSNHKTLQTTVSDLQSRLSRIMKFNKDSPRPHSVLIKFSTTRFRDTFLAATIAFNEQAKCNEDKLNTNHIGIGVKKYPIYITEYLPPATKALHIEAGIKAK</sequence>
<organism evidence="1 2">
    <name type="scientific">Euphydryas editha</name>
    <name type="common">Edith's checkerspot</name>
    <dbReference type="NCBI Taxonomy" id="104508"/>
    <lineage>
        <taxon>Eukaryota</taxon>
        <taxon>Metazoa</taxon>
        <taxon>Ecdysozoa</taxon>
        <taxon>Arthropoda</taxon>
        <taxon>Hexapoda</taxon>
        <taxon>Insecta</taxon>
        <taxon>Pterygota</taxon>
        <taxon>Neoptera</taxon>
        <taxon>Endopterygota</taxon>
        <taxon>Lepidoptera</taxon>
        <taxon>Glossata</taxon>
        <taxon>Ditrysia</taxon>
        <taxon>Papilionoidea</taxon>
        <taxon>Nymphalidae</taxon>
        <taxon>Nymphalinae</taxon>
        <taxon>Euphydryas</taxon>
    </lineage>
</organism>
<reference evidence="1" key="1">
    <citation type="submission" date="2022-03" db="EMBL/GenBank/DDBJ databases">
        <authorList>
            <person name="Tunstrom K."/>
        </authorList>
    </citation>
    <scope>NUCLEOTIDE SEQUENCE</scope>
</reference>
<protein>
    <submittedName>
        <fullName evidence="1">Uncharacterized protein</fullName>
    </submittedName>
</protein>
<accession>A0AAU9TPI7</accession>
<comment type="caution">
    <text evidence="1">The sequence shown here is derived from an EMBL/GenBank/DDBJ whole genome shotgun (WGS) entry which is preliminary data.</text>
</comment>
<dbReference type="Proteomes" id="UP001153954">
    <property type="component" value="Unassembled WGS sequence"/>
</dbReference>
<evidence type="ECO:0000313" key="1">
    <source>
        <dbReference type="EMBL" id="CAH2089110.1"/>
    </source>
</evidence>
<name>A0AAU9TPI7_EUPED</name>
<evidence type="ECO:0000313" key="2">
    <source>
        <dbReference type="Proteomes" id="UP001153954"/>
    </source>
</evidence>
<gene>
    <name evidence="1" type="ORF">EEDITHA_LOCUS5200</name>
</gene>
<dbReference type="EMBL" id="CAKOGL010000008">
    <property type="protein sequence ID" value="CAH2089110.1"/>
    <property type="molecule type" value="Genomic_DNA"/>
</dbReference>